<dbReference type="EMBL" id="JBEXAC010000001">
    <property type="protein sequence ID" value="MET6997073.1"/>
    <property type="molecule type" value="Genomic_DNA"/>
</dbReference>
<proteinExistence type="inferred from homology"/>
<comment type="similarity">
    <text evidence="1 4">Belongs to the UPF0677 family.</text>
</comment>
<keyword evidence="6" id="KW-1185">Reference proteome</keyword>
<dbReference type="InterPro" id="IPR011610">
    <property type="entry name" value="SAM_mthyl_Trfase_ML2640-like"/>
</dbReference>
<keyword evidence="3 5" id="KW-0808">Transferase</keyword>
<dbReference type="NCBIfam" id="TIGR00027">
    <property type="entry name" value="mthyl_TIGR00027"/>
    <property type="match status" value="1"/>
</dbReference>
<keyword evidence="4" id="KW-0949">S-adenosyl-L-methionine</keyword>
<accession>A0ABV2T215</accession>
<evidence type="ECO:0000256" key="3">
    <source>
        <dbReference type="ARBA" id="ARBA00022679"/>
    </source>
</evidence>
<dbReference type="GO" id="GO:0008168">
    <property type="term" value="F:methyltransferase activity"/>
    <property type="evidence" value="ECO:0007669"/>
    <property type="project" value="UniProtKB-KW"/>
</dbReference>
<evidence type="ECO:0000313" key="6">
    <source>
        <dbReference type="Proteomes" id="UP001549749"/>
    </source>
</evidence>
<dbReference type="PANTHER" id="PTHR43619:SF2">
    <property type="entry name" value="S-ADENOSYL-L-METHIONINE-DEPENDENT METHYLTRANSFERASES SUPERFAMILY PROTEIN"/>
    <property type="match status" value="1"/>
</dbReference>
<evidence type="ECO:0000256" key="1">
    <source>
        <dbReference type="ARBA" id="ARBA00008138"/>
    </source>
</evidence>
<dbReference type="PANTHER" id="PTHR43619">
    <property type="entry name" value="S-ADENOSYL-L-METHIONINE-DEPENDENT METHYLTRANSFERASE YKTD-RELATED"/>
    <property type="match status" value="1"/>
</dbReference>
<dbReference type="Pfam" id="PF04072">
    <property type="entry name" value="LCM"/>
    <property type="match status" value="1"/>
</dbReference>
<evidence type="ECO:0000256" key="4">
    <source>
        <dbReference type="RuleBase" id="RU362030"/>
    </source>
</evidence>
<comment type="caution">
    <text evidence="5">The sequence shown here is derived from an EMBL/GenBank/DDBJ whole genome shotgun (WGS) entry which is preliminary data.</text>
</comment>
<dbReference type="SUPFAM" id="SSF53335">
    <property type="entry name" value="S-adenosyl-L-methionine-dependent methyltransferases"/>
    <property type="match status" value="1"/>
</dbReference>
<dbReference type="GO" id="GO:0032259">
    <property type="term" value="P:methylation"/>
    <property type="evidence" value="ECO:0007669"/>
    <property type="project" value="UniProtKB-KW"/>
</dbReference>
<reference evidence="5 6" key="1">
    <citation type="submission" date="2024-06" db="EMBL/GenBank/DDBJ databases">
        <title>Chitinophaga defluvii sp. nov., isolated from municipal sewage.</title>
        <authorList>
            <person name="Zhang L."/>
        </authorList>
    </citation>
    <scope>NUCLEOTIDE SEQUENCE [LARGE SCALE GENOMIC DNA]</scope>
    <source>
        <strain evidence="5 6">H8</strain>
    </source>
</reference>
<organism evidence="5 6">
    <name type="scientific">Chitinophaga defluvii</name>
    <dbReference type="NCBI Taxonomy" id="3163343"/>
    <lineage>
        <taxon>Bacteria</taxon>
        <taxon>Pseudomonadati</taxon>
        <taxon>Bacteroidota</taxon>
        <taxon>Chitinophagia</taxon>
        <taxon>Chitinophagales</taxon>
        <taxon>Chitinophagaceae</taxon>
        <taxon>Chitinophaga</taxon>
    </lineage>
</organism>
<dbReference type="Proteomes" id="UP001549749">
    <property type="component" value="Unassembled WGS sequence"/>
</dbReference>
<dbReference type="EC" id="2.1.1.-" evidence="4"/>
<dbReference type="InterPro" id="IPR029063">
    <property type="entry name" value="SAM-dependent_MTases_sf"/>
</dbReference>
<dbReference type="RefSeq" id="WP_354659713.1">
    <property type="nucleotide sequence ID" value="NZ_JBEXAC010000001.1"/>
</dbReference>
<protein>
    <recommendedName>
        <fullName evidence="4">S-adenosyl-L-methionine-dependent methyltransferase</fullName>
        <ecNumber evidence="4">2.1.1.-</ecNumber>
    </recommendedName>
</protein>
<keyword evidence="2 4" id="KW-0489">Methyltransferase</keyword>
<evidence type="ECO:0000313" key="5">
    <source>
        <dbReference type="EMBL" id="MET6997073.1"/>
    </source>
</evidence>
<gene>
    <name evidence="5" type="ORF">ABR189_06820</name>
</gene>
<dbReference type="InterPro" id="IPR007213">
    <property type="entry name" value="Ppm1/Ppm2/Tcmp"/>
</dbReference>
<comment type="function">
    <text evidence="4">Exhibits S-adenosyl-L-methionine-dependent methyltransferase activity.</text>
</comment>
<dbReference type="Gene3D" id="3.40.50.150">
    <property type="entry name" value="Vaccinia Virus protein VP39"/>
    <property type="match status" value="1"/>
</dbReference>
<evidence type="ECO:0000256" key="2">
    <source>
        <dbReference type="ARBA" id="ARBA00022603"/>
    </source>
</evidence>
<name>A0ABV2T215_9BACT</name>
<sequence length="298" mass="34228">MKANTASRTAQYMALFRALEHRRPAHKRLFTDPYAIHFLDRKLKFVSRLSIIPFAHQLIAGIVQRKLPGALASGIARTKYIDDLLLQTMQHGVQQVIILGAGFDTRGLRLPFLKQWPVIEIDHPNTAALKTRTLNALPGQLPANIRYLQTDFNTQSLDALLQEHQVDMNIPTTIIWEGVTNYLTREAIDHTFSMLEKFIHGSYVIFTYIHKQVLEQPDTFFGAVKLLKDLDDIEEHWTFGFDPEELSNYLSRFNYTLLEDAGAAEYREKYIPERVALLKGYEFYRLAFAKKKSQGGDG</sequence>